<accession>A0A161HC04</accession>
<feature type="transmembrane region" description="Helical" evidence="1">
    <location>
        <begin position="170"/>
        <end position="192"/>
    </location>
</feature>
<evidence type="ECO:0000313" key="3">
    <source>
        <dbReference type="Proteomes" id="UP000076128"/>
    </source>
</evidence>
<organism evidence="2 3">
    <name type="scientific">Frigidibacter mobilis</name>
    <dbReference type="NCBI Taxonomy" id="1335048"/>
    <lineage>
        <taxon>Bacteria</taxon>
        <taxon>Pseudomonadati</taxon>
        <taxon>Pseudomonadota</taxon>
        <taxon>Alphaproteobacteria</taxon>
        <taxon>Rhodobacterales</taxon>
        <taxon>Paracoccaceae</taxon>
        <taxon>Frigidibacter</taxon>
    </lineage>
</organism>
<evidence type="ECO:0008006" key="4">
    <source>
        <dbReference type="Google" id="ProtNLM"/>
    </source>
</evidence>
<dbReference type="EMBL" id="CP012661">
    <property type="protein sequence ID" value="AMY68949.1"/>
    <property type="molecule type" value="Genomic_DNA"/>
</dbReference>
<dbReference type="Pfam" id="PF09997">
    <property type="entry name" value="DUF2238"/>
    <property type="match status" value="1"/>
</dbReference>
<sequence>MAESGSWRAKFRRQAYVVQLIWASLALAFIGALVTMNWSLAFIAAATFGLSLAPILFVRRIGVQLPMSFFAGIVIFIYATIFLGEAFDFYNRYAWWDVMLHGGSALGFGLIGFLFVFTMFEGDRYAAPAWAMAFIAFSFAVTMGALWEIFEFFMDQTFGLNMQKSGLVDTMWDLIVDVIGGAFGAFCGFLFLKGRQLGGFTGVLQDFIQKNRQLFHRLRK</sequence>
<evidence type="ECO:0000256" key="1">
    <source>
        <dbReference type="SAM" id="Phobius"/>
    </source>
</evidence>
<dbReference type="RefSeq" id="WP_066812124.1">
    <property type="nucleotide sequence ID" value="NZ_CP012661.1"/>
</dbReference>
<feature type="transmembrane region" description="Helical" evidence="1">
    <location>
        <begin position="93"/>
        <end position="117"/>
    </location>
</feature>
<feature type="transmembrane region" description="Helical" evidence="1">
    <location>
        <begin position="129"/>
        <end position="150"/>
    </location>
</feature>
<keyword evidence="3" id="KW-1185">Reference proteome</keyword>
<protein>
    <recommendedName>
        <fullName evidence="4">Membrane protein YjdF</fullName>
    </recommendedName>
</protein>
<dbReference type="KEGG" id="daa:AKL17_1697"/>
<dbReference type="STRING" id="1335048.AKL17_1697"/>
<proteinExistence type="predicted"/>
<dbReference type="InterPro" id="IPR014509">
    <property type="entry name" value="YjdF-like"/>
</dbReference>
<feature type="transmembrane region" description="Helical" evidence="1">
    <location>
        <begin position="15"/>
        <end position="34"/>
    </location>
</feature>
<feature type="transmembrane region" description="Helical" evidence="1">
    <location>
        <begin position="65"/>
        <end position="87"/>
    </location>
</feature>
<dbReference type="PATRIC" id="fig|1335048.3.peg.1768"/>
<feature type="transmembrane region" description="Helical" evidence="1">
    <location>
        <begin position="40"/>
        <end position="58"/>
    </location>
</feature>
<gene>
    <name evidence="2" type="ORF">AKL17_1697</name>
</gene>
<name>A0A161HC04_9RHOB</name>
<keyword evidence="1" id="KW-0472">Membrane</keyword>
<dbReference type="AlphaFoldDB" id="A0A161HC04"/>
<keyword evidence="1" id="KW-1133">Transmembrane helix</keyword>
<reference evidence="2 3" key="1">
    <citation type="submission" date="2015-09" db="EMBL/GenBank/DDBJ databases">
        <title>Complete genome sequence of Defluviimonas alba cai42t isolated from an oilfield in Xinjiang.</title>
        <authorList>
            <person name="Geng S."/>
            <person name="Pan X."/>
            <person name="Wu X."/>
        </authorList>
    </citation>
    <scope>NUCLEOTIDE SEQUENCE [LARGE SCALE GENOMIC DNA]</scope>
    <source>
        <strain evidence="3">cai42</strain>
    </source>
</reference>
<evidence type="ECO:0000313" key="2">
    <source>
        <dbReference type="EMBL" id="AMY68949.1"/>
    </source>
</evidence>
<keyword evidence="1" id="KW-0812">Transmembrane</keyword>
<dbReference type="Proteomes" id="UP000076128">
    <property type="component" value="Chromosome"/>
</dbReference>
<dbReference type="OrthoDB" id="4966203at2"/>